<proteinExistence type="predicted"/>
<gene>
    <name evidence="2" type="ORF">H5410_063722</name>
</gene>
<evidence type="ECO:0000313" key="3">
    <source>
        <dbReference type="Proteomes" id="UP000824120"/>
    </source>
</evidence>
<name>A0A9J5WFD3_SOLCO</name>
<dbReference type="Proteomes" id="UP000824120">
    <property type="component" value="Chromosome 12"/>
</dbReference>
<sequence>MELSFTALSSAVARKKRKWSGTPEVARSMLVHRRQREIFWPSGTPERMESIGVPGCSQES</sequence>
<reference evidence="2 3" key="1">
    <citation type="submission" date="2020-09" db="EMBL/GenBank/DDBJ databases">
        <title>De no assembly of potato wild relative species, Solanum commersonii.</title>
        <authorList>
            <person name="Cho K."/>
        </authorList>
    </citation>
    <scope>NUCLEOTIDE SEQUENCE [LARGE SCALE GENOMIC DNA]</scope>
    <source>
        <strain evidence="2">LZ3.2</strain>
        <tissue evidence="2">Leaf</tissue>
    </source>
</reference>
<keyword evidence="3" id="KW-1185">Reference proteome</keyword>
<evidence type="ECO:0000256" key="1">
    <source>
        <dbReference type="SAM" id="MobiDB-lite"/>
    </source>
</evidence>
<comment type="caution">
    <text evidence="2">The sequence shown here is derived from an EMBL/GenBank/DDBJ whole genome shotgun (WGS) entry which is preliminary data.</text>
</comment>
<protein>
    <submittedName>
        <fullName evidence="2">Uncharacterized protein</fullName>
    </submittedName>
</protein>
<accession>A0A9J5WFD3</accession>
<dbReference type="EMBL" id="JACXVP010000012">
    <property type="protein sequence ID" value="KAG5573956.1"/>
    <property type="molecule type" value="Genomic_DNA"/>
</dbReference>
<evidence type="ECO:0000313" key="2">
    <source>
        <dbReference type="EMBL" id="KAG5573956.1"/>
    </source>
</evidence>
<dbReference type="AlphaFoldDB" id="A0A9J5WFD3"/>
<organism evidence="2 3">
    <name type="scientific">Solanum commersonii</name>
    <name type="common">Commerson's wild potato</name>
    <name type="synonym">Commerson's nightshade</name>
    <dbReference type="NCBI Taxonomy" id="4109"/>
    <lineage>
        <taxon>Eukaryota</taxon>
        <taxon>Viridiplantae</taxon>
        <taxon>Streptophyta</taxon>
        <taxon>Embryophyta</taxon>
        <taxon>Tracheophyta</taxon>
        <taxon>Spermatophyta</taxon>
        <taxon>Magnoliopsida</taxon>
        <taxon>eudicotyledons</taxon>
        <taxon>Gunneridae</taxon>
        <taxon>Pentapetalae</taxon>
        <taxon>asterids</taxon>
        <taxon>lamiids</taxon>
        <taxon>Solanales</taxon>
        <taxon>Solanaceae</taxon>
        <taxon>Solanoideae</taxon>
        <taxon>Solaneae</taxon>
        <taxon>Solanum</taxon>
    </lineage>
</organism>
<feature type="region of interest" description="Disordered" evidence="1">
    <location>
        <begin position="41"/>
        <end position="60"/>
    </location>
</feature>